<dbReference type="AlphaFoldDB" id="A0AAV7LZC4"/>
<dbReference type="EMBL" id="JANPWB010000014">
    <property type="protein sequence ID" value="KAJ1095890.1"/>
    <property type="molecule type" value="Genomic_DNA"/>
</dbReference>
<proteinExistence type="predicted"/>
<comment type="caution">
    <text evidence="2">The sequence shown here is derived from an EMBL/GenBank/DDBJ whole genome shotgun (WGS) entry which is preliminary data.</text>
</comment>
<evidence type="ECO:0000313" key="2">
    <source>
        <dbReference type="EMBL" id="KAJ1095890.1"/>
    </source>
</evidence>
<name>A0AAV7LZC4_PLEWA</name>
<keyword evidence="3" id="KW-1185">Reference proteome</keyword>
<feature type="region of interest" description="Disordered" evidence="1">
    <location>
        <begin position="1"/>
        <end position="20"/>
    </location>
</feature>
<organism evidence="2 3">
    <name type="scientific">Pleurodeles waltl</name>
    <name type="common">Iberian ribbed newt</name>
    <dbReference type="NCBI Taxonomy" id="8319"/>
    <lineage>
        <taxon>Eukaryota</taxon>
        <taxon>Metazoa</taxon>
        <taxon>Chordata</taxon>
        <taxon>Craniata</taxon>
        <taxon>Vertebrata</taxon>
        <taxon>Euteleostomi</taxon>
        <taxon>Amphibia</taxon>
        <taxon>Batrachia</taxon>
        <taxon>Caudata</taxon>
        <taxon>Salamandroidea</taxon>
        <taxon>Salamandridae</taxon>
        <taxon>Pleurodelinae</taxon>
        <taxon>Pleurodeles</taxon>
    </lineage>
</organism>
<reference evidence="2" key="1">
    <citation type="journal article" date="2022" name="bioRxiv">
        <title>Sequencing and chromosome-scale assembly of the giantPleurodeles waltlgenome.</title>
        <authorList>
            <person name="Brown T."/>
            <person name="Elewa A."/>
            <person name="Iarovenko S."/>
            <person name="Subramanian E."/>
            <person name="Araus A.J."/>
            <person name="Petzold A."/>
            <person name="Susuki M."/>
            <person name="Suzuki K.-i.T."/>
            <person name="Hayashi T."/>
            <person name="Toyoda A."/>
            <person name="Oliveira C."/>
            <person name="Osipova E."/>
            <person name="Leigh N.D."/>
            <person name="Simon A."/>
            <person name="Yun M.H."/>
        </authorList>
    </citation>
    <scope>NUCLEOTIDE SEQUENCE</scope>
    <source>
        <strain evidence="2">20211129_DDA</strain>
        <tissue evidence="2">Liver</tissue>
    </source>
</reference>
<sequence length="115" mass="13535">MVHRAAKNEPRREVRLQPRGRTVRDAGEVHVLYDEGMRVRETEGARDVGLRARGAEDRYQWRRSLWTGRGEYLEPLPQEGGENTCPTSKRRVRWSKDQCLRSGNEGKSWRFGRKR</sequence>
<gene>
    <name evidence="2" type="ORF">NDU88_001040</name>
</gene>
<evidence type="ECO:0000313" key="3">
    <source>
        <dbReference type="Proteomes" id="UP001066276"/>
    </source>
</evidence>
<evidence type="ECO:0000256" key="1">
    <source>
        <dbReference type="SAM" id="MobiDB-lite"/>
    </source>
</evidence>
<dbReference type="Proteomes" id="UP001066276">
    <property type="component" value="Chromosome 10"/>
</dbReference>
<protein>
    <submittedName>
        <fullName evidence="2">Uncharacterized protein</fullName>
    </submittedName>
</protein>
<accession>A0AAV7LZC4</accession>